<sequence length="175" mass="18769">MSVEPIRLPATATIPNSDWPLLLVKGAITQEAARSAAVEQRFQDHGWQGTWTYTVYDYWHYHVEGHEVLACVSGTGKVGFGGEPEEGGRVLDLEVGDVVILPAGVGHKRFEASSDFAVAGAYPPGQTGAITRAGSMDLDEARRRIAALSRPASDPIDGAEPGVLAHWADEHPERA</sequence>
<protein>
    <submittedName>
        <fullName evidence="1">Uncharacterized protein YjlB</fullName>
    </submittedName>
</protein>
<dbReference type="Gene3D" id="2.60.120.10">
    <property type="entry name" value="Jelly Rolls"/>
    <property type="match status" value="1"/>
</dbReference>
<keyword evidence="2" id="KW-1185">Reference proteome</keyword>
<proteinExistence type="predicted"/>
<dbReference type="InterPro" id="IPR014710">
    <property type="entry name" value="RmlC-like_jellyroll"/>
</dbReference>
<dbReference type="CDD" id="cd02219">
    <property type="entry name" value="cupin_YjlB-like"/>
    <property type="match status" value="1"/>
</dbReference>
<dbReference type="SUPFAM" id="SSF51182">
    <property type="entry name" value="RmlC-like cupins"/>
    <property type="match status" value="1"/>
</dbReference>
<accession>A0A1W2CSA1</accession>
<dbReference type="PIRSF" id="PIRSF019307">
    <property type="entry name" value="UCP019307"/>
    <property type="match status" value="1"/>
</dbReference>
<organism evidence="1 2">
    <name type="scientific">Fulvimarina manganoxydans</name>
    <dbReference type="NCBI Taxonomy" id="937218"/>
    <lineage>
        <taxon>Bacteria</taxon>
        <taxon>Pseudomonadati</taxon>
        <taxon>Pseudomonadota</taxon>
        <taxon>Alphaproteobacteria</taxon>
        <taxon>Hyphomicrobiales</taxon>
        <taxon>Aurantimonadaceae</taxon>
        <taxon>Fulvimarina</taxon>
    </lineage>
</organism>
<evidence type="ECO:0000313" key="2">
    <source>
        <dbReference type="Proteomes" id="UP000192656"/>
    </source>
</evidence>
<dbReference type="InterPro" id="IPR011051">
    <property type="entry name" value="RmlC_Cupin_sf"/>
</dbReference>
<dbReference type="PANTHER" id="PTHR36448:SF2">
    <property type="entry name" value="CUPIN TYPE-1 DOMAIN-CONTAINING PROTEIN"/>
    <property type="match status" value="1"/>
</dbReference>
<dbReference type="EMBL" id="FWXR01000011">
    <property type="protein sequence ID" value="SMC87772.1"/>
    <property type="molecule type" value="Genomic_DNA"/>
</dbReference>
<reference evidence="1 2" key="1">
    <citation type="submission" date="2017-04" db="EMBL/GenBank/DDBJ databases">
        <authorList>
            <person name="Afonso C.L."/>
            <person name="Miller P.J."/>
            <person name="Scott M.A."/>
            <person name="Spackman E."/>
            <person name="Goraichik I."/>
            <person name="Dimitrov K.M."/>
            <person name="Suarez D.L."/>
            <person name="Swayne D.E."/>
        </authorList>
    </citation>
    <scope>NUCLEOTIDE SEQUENCE [LARGE SCALE GENOMIC DNA]</scope>
    <source>
        <strain evidence="1 2">CGMCC 1.10972</strain>
    </source>
</reference>
<dbReference type="OrthoDB" id="9791759at2"/>
<evidence type="ECO:0000313" key="1">
    <source>
        <dbReference type="EMBL" id="SMC87772.1"/>
    </source>
</evidence>
<dbReference type="RefSeq" id="WP_084410472.1">
    <property type="nucleotide sequence ID" value="NZ_FWXR01000011.1"/>
</dbReference>
<dbReference type="InterPro" id="IPR014500">
    <property type="entry name" value="UCP019307_cupin"/>
</dbReference>
<gene>
    <name evidence="1" type="ORF">SAMN06297251_11142</name>
</gene>
<name>A0A1W2CSA1_9HYPH</name>
<dbReference type="AlphaFoldDB" id="A0A1W2CSA1"/>
<dbReference type="PANTHER" id="PTHR36448">
    <property type="entry name" value="BLR7373 PROTEIN"/>
    <property type="match status" value="1"/>
</dbReference>
<dbReference type="Proteomes" id="UP000192656">
    <property type="component" value="Unassembled WGS sequence"/>
</dbReference>
<dbReference type="InterPro" id="IPR047121">
    <property type="entry name" value="YjiB-like"/>
</dbReference>